<dbReference type="Proteomes" id="UP000315751">
    <property type="component" value="Unassembled WGS sequence"/>
</dbReference>
<evidence type="ECO:0000256" key="2">
    <source>
        <dbReference type="SAM" id="Phobius"/>
    </source>
</evidence>
<dbReference type="EMBL" id="VITR01000002">
    <property type="protein sequence ID" value="TWB45332.1"/>
    <property type="molecule type" value="Genomic_DNA"/>
</dbReference>
<keyword evidence="2" id="KW-1133">Transmembrane helix</keyword>
<comment type="caution">
    <text evidence="3">The sequence shown here is derived from an EMBL/GenBank/DDBJ whole genome shotgun (WGS) entry which is preliminary data.</text>
</comment>
<evidence type="ECO:0000256" key="1">
    <source>
        <dbReference type="SAM" id="MobiDB-lite"/>
    </source>
</evidence>
<gene>
    <name evidence="3" type="ORF">FBZ90_102290</name>
</gene>
<sequence>MADTTTSSNAPPSAAEPVVDAAERARRQRGKNLALFFSLLGFVALIYVVAIVRMGLHAQGQ</sequence>
<protein>
    <submittedName>
        <fullName evidence="3">Uncharacterized protein</fullName>
    </submittedName>
</protein>
<reference evidence="3 4" key="1">
    <citation type="submission" date="2019-06" db="EMBL/GenBank/DDBJ databases">
        <title>Genomic Encyclopedia of Type Strains, Phase IV (KMG-V): Genome sequencing to study the core and pangenomes of soil and plant-associated prokaryotes.</title>
        <authorList>
            <person name="Whitman W."/>
        </authorList>
    </citation>
    <scope>NUCLEOTIDE SEQUENCE [LARGE SCALE GENOMIC DNA]</scope>
    <source>
        <strain evidence="3 4">BR 11622</strain>
    </source>
</reference>
<evidence type="ECO:0000313" key="4">
    <source>
        <dbReference type="Proteomes" id="UP000315751"/>
    </source>
</evidence>
<dbReference type="AlphaFoldDB" id="A0A560HFX5"/>
<accession>A0A560HFX5</accession>
<keyword evidence="2" id="KW-0812">Transmembrane</keyword>
<feature type="transmembrane region" description="Helical" evidence="2">
    <location>
        <begin position="33"/>
        <end position="56"/>
    </location>
</feature>
<feature type="compositionally biased region" description="Polar residues" evidence="1">
    <location>
        <begin position="1"/>
        <end position="11"/>
    </location>
</feature>
<proteinExistence type="predicted"/>
<evidence type="ECO:0000313" key="3">
    <source>
        <dbReference type="EMBL" id="TWB45332.1"/>
    </source>
</evidence>
<keyword evidence="2" id="KW-0472">Membrane</keyword>
<organism evidence="3 4">
    <name type="scientific">Nitrospirillum amazonense</name>
    <dbReference type="NCBI Taxonomy" id="28077"/>
    <lineage>
        <taxon>Bacteria</taxon>
        <taxon>Pseudomonadati</taxon>
        <taxon>Pseudomonadota</taxon>
        <taxon>Alphaproteobacteria</taxon>
        <taxon>Rhodospirillales</taxon>
        <taxon>Azospirillaceae</taxon>
        <taxon>Nitrospirillum</taxon>
    </lineage>
</organism>
<dbReference type="OrthoDB" id="7364105at2"/>
<keyword evidence="4" id="KW-1185">Reference proteome</keyword>
<dbReference type="RefSeq" id="WP_145729729.1">
    <property type="nucleotide sequence ID" value="NZ_VITR01000002.1"/>
</dbReference>
<feature type="region of interest" description="Disordered" evidence="1">
    <location>
        <begin position="1"/>
        <end position="22"/>
    </location>
</feature>
<name>A0A560HFX5_9PROT</name>